<evidence type="ECO:0000313" key="2">
    <source>
        <dbReference type="EMBL" id="WRL66598.1"/>
    </source>
</evidence>
<dbReference type="EMBL" id="CP141261">
    <property type="protein sequence ID" value="WRL66598.1"/>
    <property type="molecule type" value="Genomic_DNA"/>
</dbReference>
<feature type="compositionally biased region" description="Low complexity" evidence="1">
    <location>
        <begin position="77"/>
        <end position="101"/>
    </location>
</feature>
<reference evidence="2 3" key="1">
    <citation type="submission" date="2023-12" db="EMBL/GenBank/DDBJ databases">
        <title>Blastococcus brunescens sp. nov., an actonobacterium isolated from sandstone collected in sahara desert.</title>
        <authorList>
            <person name="Gtari M."/>
            <person name="Ghodhbane F."/>
        </authorList>
    </citation>
    <scope>NUCLEOTIDE SEQUENCE [LARGE SCALE GENOMIC DNA]</scope>
    <source>
        <strain evidence="2 3">BMG 8361</strain>
    </source>
</reference>
<evidence type="ECO:0000256" key="1">
    <source>
        <dbReference type="SAM" id="MobiDB-lite"/>
    </source>
</evidence>
<dbReference type="Proteomes" id="UP001324287">
    <property type="component" value="Chromosome"/>
</dbReference>
<feature type="region of interest" description="Disordered" evidence="1">
    <location>
        <begin position="1"/>
        <end position="101"/>
    </location>
</feature>
<sequence length="101" mass="10635">MLGGGVEAIGRVVQGKSAASAAVTGWSSPQPEVSSPASRPWSTKGERRRTAWASRRSQQRSTRTPAASSAGYHRVVSSHTQRTGSRSRSRTNAGRSPETAG</sequence>
<keyword evidence="3" id="KW-1185">Reference proteome</keyword>
<organism evidence="2 3">
    <name type="scientific">Blastococcus brunescens</name>
    <dbReference type="NCBI Taxonomy" id="1564165"/>
    <lineage>
        <taxon>Bacteria</taxon>
        <taxon>Bacillati</taxon>
        <taxon>Actinomycetota</taxon>
        <taxon>Actinomycetes</taxon>
        <taxon>Geodermatophilales</taxon>
        <taxon>Geodermatophilaceae</taxon>
        <taxon>Blastococcus</taxon>
    </lineage>
</organism>
<dbReference type="RefSeq" id="WP_324277910.1">
    <property type="nucleotide sequence ID" value="NZ_CP141261.1"/>
</dbReference>
<name>A0ABZ1B710_9ACTN</name>
<protein>
    <submittedName>
        <fullName evidence="2">Uncharacterized protein</fullName>
    </submittedName>
</protein>
<accession>A0ABZ1B710</accession>
<feature type="compositionally biased region" description="Polar residues" evidence="1">
    <location>
        <begin position="25"/>
        <end position="41"/>
    </location>
</feature>
<gene>
    <name evidence="2" type="ORF">U6N30_15065</name>
</gene>
<feature type="compositionally biased region" description="Low complexity" evidence="1">
    <location>
        <begin position="51"/>
        <end position="64"/>
    </location>
</feature>
<evidence type="ECO:0000313" key="3">
    <source>
        <dbReference type="Proteomes" id="UP001324287"/>
    </source>
</evidence>
<proteinExistence type="predicted"/>